<evidence type="ECO:0000313" key="3">
    <source>
        <dbReference type="Proteomes" id="UP000224634"/>
    </source>
</evidence>
<dbReference type="InterPro" id="IPR011009">
    <property type="entry name" value="Kinase-like_dom_sf"/>
</dbReference>
<comment type="caution">
    <text evidence="2">The sequence shown here is derived from an EMBL/GenBank/DDBJ whole genome shotgun (WGS) entry which is preliminary data.</text>
</comment>
<dbReference type="SUPFAM" id="SSF56112">
    <property type="entry name" value="Protein kinase-like (PK-like)"/>
    <property type="match status" value="1"/>
</dbReference>
<dbReference type="Proteomes" id="UP000224634">
    <property type="component" value="Unassembled WGS sequence"/>
</dbReference>
<organism evidence="2 3">
    <name type="scientific">Polytolypa hystricis (strain UAMH7299)</name>
    <dbReference type="NCBI Taxonomy" id="1447883"/>
    <lineage>
        <taxon>Eukaryota</taxon>
        <taxon>Fungi</taxon>
        <taxon>Dikarya</taxon>
        <taxon>Ascomycota</taxon>
        <taxon>Pezizomycotina</taxon>
        <taxon>Eurotiomycetes</taxon>
        <taxon>Eurotiomycetidae</taxon>
        <taxon>Onygenales</taxon>
        <taxon>Onygenales incertae sedis</taxon>
        <taxon>Polytolypa</taxon>
    </lineage>
</organism>
<feature type="region of interest" description="Disordered" evidence="1">
    <location>
        <begin position="267"/>
        <end position="310"/>
    </location>
</feature>
<evidence type="ECO:0000256" key="1">
    <source>
        <dbReference type="SAM" id="MobiDB-lite"/>
    </source>
</evidence>
<dbReference type="OrthoDB" id="4185999at2759"/>
<gene>
    <name evidence="2" type="ORF">AJ80_05356</name>
</gene>
<evidence type="ECO:0008006" key="4">
    <source>
        <dbReference type="Google" id="ProtNLM"/>
    </source>
</evidence>
<keyword evidence="3" id="KW-1185">Reference proteome</keyword>
<dbReference type="EMBL" id="PDNA01000078">
    <property type="protein sequence ID" value="PGH15980.1"/>
    <property type="molecule type" value="Genomic_DNA"/>
</dbReference>
<protein>
    <recommendedName>
        <fullName evidence="4">Protein kinase domain-containing protein</fullName>
    </recommendedName>
</protein>
<feature type="compositionally biased region" description="Basic residues" evidence="1">
    <location>
        <begin position="292"/>
        <end position="301"/>
    </location>
</feature>
<feature type="compositionally biased region" description="Low complexity" evidence="1">
    <location>
        <begin position="273"/>
        <end position="291"/>
    </location>
</feature>
<proteinExistence type="predicted"/>
<sequence>MSGRTILQYYDWPPDCRVILDDDRGCPDVEPWAPDVAPDERRLPRYVIKDRDLGPILLHLMLDIHIVMERALLAAHVGDQVRNIDAFTLVANYARELVSAADQLELGSIQIVPCGDEEEGCGPMHRKIQRNRVDRILIQNMSYAAFERYLGDIHSLADCPVGYANPELLFQGPEEGARSILGKRMVDTACPWAILLGGTQYVIFYLQKYNYHLVISNTHPSFTVSASPALSSVLIALLLSDDVARAYKPHRTIIGPDYVPIDHQFEGEASPEQSQSNAPPSSKSSRVASSKRTGKRKRMNTNKRSSTATVTAAPAVFDQIDHCALSYPNSGAPERETMLERVTSDTAFSSALNPVHRAKSNDNSATQDIHQGENEESLYPRLFGNVYYALLAVNGHGDIHCAAKMVVSEEENKFVNFQTEVSVYERLMDQEVTFIPTFYTAFATMGLTGPMGVVVTELIERTLNSFDEMDEDEKSAALDCVEQLHRAGYHHGDPKPWKFGIRSNGEMVIMEFGTSSSMEDSVLCSADRTDHCGFIDYVRKQLFGDCGENNGAKGNYHAGKK</sequence>
<reference evidence="2 3" key="1">
    <citation type="submission" date="2017-10" db="EMBL/GenBank/DDBJ databases">
        <title>Comparative genomics in systemic dimorphic fungi from Ajellomycetaceae.</title>
        <authorList>
            <person name="Munoz J.F."/>
            <person name="Mcewen J.G."/>
            <person name="Clay O.K."/>
            <person name="Cuomo C.A."/>
        </authorList>
    </citation>
    <scope>NUCLEOTIDE SEQUENCE [LARGE SCALE GENOMIC DNA]</scope>
    <source>
        <strain evidence="2 3">UAMH7299</strain>
    </source>
</reference>
<dbReference type="AlphaFoldDB" id="A0A2B7Y410"/>
<evidence type="ECO:0000313" key="2">
    <source>
        <dbReference type="EMBL" id="PGH15980.1"/>
    </source>
</evidence>
<accession>A0A2B7Y410</accession>
<dbReference type="Gene3D" id="1.10.510.10">
    <property type="entry name" value="Transferase(Phosphotransferase) domain 1"/>
    <property type="match status" value="1"/>
</dbReference>
<name>A0A2B7Y410_POLH7</name>